<gene>
    <name evidence="4" type="ORF">HG535_0G04000</name>
</gene>
<dbReference type="Proteomes" id="UP000509704">
    <property type="component" value="Chromosome 7"/>
</dbReference>
<feature type="compositionally biased region" description="Basic and acidic residues" evidence="2">
    <location>
        <begin position="799"/>
        <end position="828"/>
    </location>
</feature>
<name>A0A7H9B7D9_ZYGMR</name>
<dbReference type="GeneID" id="59238300"/>
<reference evidence="4 5" key="1">
    <citation type="submission" date="2020-07" db="EMBL/GenBank/DDBJ databases">
        <title>The yeast mating-type switching endonuclease HO is a domesticated member of an unorthodox homing genetic element family.</title>
        <authorList>
            <person name="Coughlan A.Y."/>
            <person name="Lombardi L."/>
            <person name="Braun-Galleani S."/>
            <person name="Martos A.R."/>
            <person name="Galeote V."/>
            <person name="Bigey F."/>
            <person name="Dequin S."/>
            <person name="Byrne K.P."/>
            <person name="Wolfe K.H."/>
        </authorList>
    </citation>
    <scope>NUCLEOTIDE SEQUENCE [LARGE SCALE GENOMIC DNA]</scope>
    <source>
        <strain evidence="4 5">NRRL Y-6702</strain>
    </source>
</reference>
<feature type="compositionally biased region" description="Basic and acidic residues" evidence="2">
    <location>
        <begin position="672"/>
        <end position="686"/>
    </location>
</feature>
<dbReference type="OrthoDB" id="4060917at2759"/>
<dbReference type="RefSeq" id="XP_037146242.1">
    <property type="nucleotide sequence ID" value="XM_037290347.1"/>
</dbReference>
<feature type="region of interest" description="Disordered" evidence="2">
    <location>
        <begin position="647"/>
        <end position="691"/>
    </location>
</feature>
<feature type="region of interest" description="Disordered" evidence="2">
    <location>
        <begin position="799"/>
        <end position="857"/>
    </location>
</feature>
<keyword evidence="1" id="KW-0175">Coiled coil</keyword>
<evidence type="ECO:0000256" key="3">
    <source>
        <dbReference type="SAM" id="Phobius"/>
    </source>
</evidence>
<feature type="transmembrane region" description="Helical" evidence="3">
    <location>
        <begin position="123"/>
        <end position="143"/>
    </location>
</feature>
<dbReference type="Pfam" id="PF11957">
    <property type="entry name" value="efThoc1"/>
    <property type="match status" value="1"/>
</dbReference>
<keyword evidence="3" id="KW-0812">Transmembrane</keyword>
<dbReference type="AlphaFoldDB" id="A0A7H9B7D9"/>
<dbReference type="EMBL" id="CP058610">
    <property type="protein sequence ID" value="QLG74517.1"/>
    <property type="molecule type" value="Genomic_DNA"/>
</dbReference>
<proteinExistence type="predicted"/>
<evidence type="ECO:0008006" key="6">
    <source>
        <dbReference type="Google" id="ProtNLM"/>
    </source>
</evidence>
<sequence>MTSLENVVQKCVDFALPVFENAGSKENIMDESLDQNSFPAEFLRLEWEPLIKQDVAVTNLDTLVDVVLKRLITDTLVMETDPEDEEGIEQEKRTPGRNMRHRFNICAGVLDFCFHSRRYRKTCGLWCISFFGLFSTVTDLLAWPCSLLEFWRYPESRMEWFKMGNSLDLLPPGTTNLTSYKQPLFDKLRHWNDTLNTVQNNTFLNTPLHYEMKFKLEKFVSELLPIYEESNFNRSALISNKQSSGNSWNKTITSSAKTDNSSENVFATDYNYVFDNLLSCPLEFLYKPLEFKIEMDKLLTPLLDAIFEIEEDFYKNLRRSHGKLSDINEMLNSGFPVNFETMPKKAPRYMRISKKINDERADYWKEYMKLDESISSMVQPTLFDISISNLNSLYQQMMRLENDFYRKQFLMQLYFSVALIRNILTSKEVENYYKSCYQKEKPSKSVNFANLTDGNLKKTLALCSHIIDNRIVKFYQSRDGQFLSILQNFLASDSDYLKSKVDGFKQFQNFKNNNDPLEKIASDETFKKFGFIKLGNKAMSNVWKISTGLELIDKKPLTAEDHFEILREKWNLMSNDKNDIIQEDEIVKQWQSLRSLRSKYLFSFNDVDETVGISGLFDATLIQEQSKDKEAALERLKAKLNSAHRKKLKEARAYMEQRQKRTRPYGAEPEETLNKKLKPDTQMKEEQGEDSSIDIPMAESTNSMGNSQIIASQVSKESTAEGTSNDSVPLVLHHAQTIHEQSGEKHADGPELMVQMPTTGPTINSERIVITDRYEKSQNQNEGEILHKSVDERAIEDKYMPVIHEDKKSNEKEIRENASQGEDRDPEIRNVSGPIVGSNALEKPDLGDPSGPGISKL</sequence>
<feature type="compositionally biased region" description="Basic and acidic residues" evidence="2">
    <location>
        <begin position="650"/>
        <end position="659"/>
    </location>
</feature>
<organism evidence="4 5">
    <name type="scientific">Zygotorulaspora mrakii</name>
    <name type="common">Zygosaccharomyces mrakii</name>
    <dbReference type="NCBI Taxonomy" id="42260"/>
    <lineage>
        <taxon>Eukaryota</taxon>
        <taxon>Fungi</taxon>
        <taxon>Dikarya</taxon>
        <taxon>Ascomycota</taxon>
        <taxon>Saccharomycotina</taxon>
        <taxon>Saccharomycetes</taxon>
        <taxon>Saccharomycetales</taxon>
        <taxon>Saccharomycetaceae</taxon>
        <taxon>Zygotorulaspora</taxon>
    </lineage>
</organism>
<dbReference type="InterPro" id="IPR021861">
    <property type="entry name" value="THO_THOC1"/>
</dbReference>
<protein>
    <recommendedName>
        <fullName evidence="6">THO complex subunit HPR1</fullName>
    </recommendedName>
</protein>
<keyword evidence="5" id="KW-1185">Reference proteome</keyword>
<evidence type="ECO:0000313" key="5">
    <source>
        <dbReference type="Proteomes" id="UP000509704"/>
    </source>
</evidence>
<evidence type="ECO:0000313" key="4">
    <source>
        <dbReference type="EMBL" id="QLG74517.1"/>
    </source>
</evidence>
<evidence type="ECO:0000256" key="2">
    <source>
        <dbReference type="SAM" id="MobiDB-lite"/>
    </source>
</evidence>
<dbReference type="KEGG" id="zmk:HG535_0G04000"/>
<accession>A0A7H9B7D9</accession>
<evidence type="ECO:0000256" key="1">
    <source>
        <dbReference type="SAM" id="Coils"/>
    </source>
</evidence>
<keyword evidence="3" id="KW-1133">Transmembrane helix</keyword>
<keyword evidence="3" id="KW-0472">Membrane</keyword>
<feature type="coiled-coil region" evidence="1">
    <location>
        <begin position="619"/>
        <end position="646"/>
    </location>
</feature>